<organism evidence="1 2">
    <name type="scientific">Mucuna pruriens</name>
    <name type="common">Velvet bean</name>
    <name type="synonym">Dolichos pruriens</name>
    <dbReference type="NCBI Taxonomy" id="157652"/>
    <lineage>
        <taxon>Eukaryota</taxon>
        <taxon>Viridiplantae</taxon>
        <taxon>Streptophyta</taxon>
        <taxon>Embryophyta</taxon>
        <taxon>Tracheophyta</taxon>
        <taxon>Spermatophyta</taxon>
        <taxon>Magnoliopsida</taxon>
        <taxon>eudicotyledons</taxon>
        <taxon>Gunneridae</taxon>
        <taxon>Pentapetalae</taxon>
        <taxon>rosids</taxon>
        <taxon>fabids</taxon>
        <taxon>Fabales</taxon>
        <taxon>Fabaceae</taxon>
        <taxon>Papilionoideae</taxon>
        <taxon>50 kb inversion clade</taxon>
        <taxon>NPAAA clade</taxon>
        <taxon>indigoferoid/millettioid clade</taxon>
        <taxon>Phaseoleae</taxon>
        <taxon>Mucuna</taxon>
    </lineage>
</organism>
<reference evidence="1" key="1">
    <citation type="submission" date="2018-05" db="EMBL/GenBank/DDBJ databases">
        <title>Draft genome of Mucuna pruriens seed.</title>
        <authorList>
            <person name="Nnadi N.E."/>
            <person name="Vos R."/>
            <person name="Hasami M.H."/>
            <person name="Devisetty U.K."/>
            <person name="Aguiy J.C."/>
        </authorList>
    </citation>
    <scope>NUCLEOTIDE SEQUENCE [LARGE SCALE GENOMIC DNA]</scope>
    <source>
        <strain evidence="1">JCA_2017</strain>
    </source>
</reference>
<feature type="non-terminal residue" evidence="1">
    <location>
        <position position="1"/>
    </location>
</feature>
<gene>
    <name evidence="1" type="ORF">CR513_34359</name>
</gene>
<protein>
    <submittedName>
        <fullName evidence="1">Uncharacterized protein</fullName>
    </submittedName>
</protein>
<accession>A0A371G2L3</accession>
<dbReference type="Proteomes" id="UP000257109">
    <property type="component" value="Unassembled WGS sequence"/>
</dbReference>
<name>A0A371G2L3_MUCPR</name>
<proteinExistence type="predicted"/>
<dbReference type="EMBL" id="QJKJ01007007">
    <property type="protein sequence ID" value="RDX84573.1"/>
    <property type="molecule type" value="Genomic_DNA"/>
</dbReference>
<sequence>MEGVVVKLIKEVSLTPTRYIDLFLVEPCTVKERVFMRAREGNPTTSIWVTLPFDTFKVDVSNMLNIVPSQLHLNGWAVMQAFRVTCQKSRWVSMIEVSKTCLFNTYSTSYKDFKGGFCKIRVKDESPLEMFSSTDQLGFPLKSLEGLVALAKPEVPTFPALALATSTPKMTAP</sequence>
<evidence type="ECO:0000313" key="1">
    <source>
        <dbReference type="EMBL" id="RDX84573.1"/>
    </source>
</evidence>
<evidence type="ECO:0000313" key="2">
    <source>
        <dbReference type="Proteomes" id="UP000257109"/>
    </source>
</evidence>
<comment type="caution">
    <text evidence="1">The sequence shown here is derived from an EMBL/GenBank/DDBJ whole genome shotgun (WGS) entry which is preliminary data.</text>
</comment>
<dbReference type="AlphaFoldDB" id="A0A371G2L3"/>
<keyword evidence="2" id="KW-1185">Reference proteome</keyword>